<sequence length="122" mass="12974">MQHGDLLQPLPAAGPDEALDTLLARGGVRIERIVSFGQSSPEGFWYDQAEDEFVVLLSGAATLRFDDGRDVALTRGAWVDIPAHCRHRVEATAAGAPTVWLTVFWPAAADEAEADGTGEAAS</sequence>
<dbReference type="EMBL" id="JACRJB010000014">
    <property type="protein sequence ID" value="MBI5128596.1"/>
    <property type="molecule type" value="Genomic_DNA"/>
</dbReference>
<gene>
    <name evidence="2" type="ORF">HZA66_04080</name>
</gene>
<evidence type="ECO:0000313" key="2">
    <source>
        <dbReference type="EMBL" id="MBI5128596.1"/>
    </source>
</evidence>
<dbReference type="Gene3D" id="2.60.120.10">
    <property type="entry name" value="Jelly Rolls"/>
    <property type="match status" value="1"/>
</dbReference>
<reference evidence="2" key="1">
    <citation type="submission" date="2020-07" db="EMBL/GenBank/DDBJ databases">
        <title>Huge and variable diversity of episymbiotic CPR bacteria and DPANN archaea in groundwater ecosystems.</title>
        <authorList>
            <person name="He C.Y."/>
            <person name="Keren R."/>
            <person name="Whittaker M."/>
            <person name="Farag I.F."/>
            <person name="Doudna J."/>
            <person name="Cate J.H.D."/>
            <person name="Banfield J.F."/>
        </authorList>
    </citation>
    <scope>NUCLEOTIDE SEQUENCE</scope>
    <source>
        <strain evidence="2">NC_groundwater_1818_Pr3_B-0.1um_66_35</strain>
    </source>
</reference>
<dbReference type="InterPro" id="IPR014710">
    <property type="entry name" value="RmlC-like_jellyroll"/>
</dbReference>
<dbReference type="AlphaFoldDB" id="A0A933RUS2"/>
<protein>
    <submittedName>
        <fullName evidence="2">Cupin domain-containing protein</fullName>
    </submittedName>
</protein>
<dbReference type="InterPro" id="IPR011051">
    <property type="entry name" value="RmlC_Cupin_sf"/>
</dbReference>
<comment type="caution">
    <text evidence="2">The sequence shown here is derived from an EMBL/GenBank/DDBJ whole genome shotgun (WGS) entry which is preliminary data.</text>
</comment>
<dbReference type="Pfam" id="PF07883">
    <property type="entry name" value="Cupin_2"/>
    <property type="match status" value="1"/>
</dbReference>
<feature type="domain" description="Cupin type-2" evidence="1">
    <location>
        <begin position="47"/>
        <end position="104"/>
    </location>
</feature>
<dbReference type="InterPro" id="IPR013096">
    <property type="entry name" value="Cupin_2"/>
</dbReference>
<dbReference type="Proteomes" id="UP000782519">
    <property type="component" value="Unassembled WGS sequence"/>
</dbReference>
<dbReference type="CDD" id="cd06981">
    <property type="entry name" value="cupin_reut_a1446"/>
    <property type="match status" value="1"/>
</dbReference>
<dbReference type="SUPFAM" id="SSF51182">
    <property type="entry name" value="RmlC-like cupins"/>
    <property type="match status" value="1"/>
</dbReference>
<proteinExistence type="predicted"/>
<evidence type="ECO:0000313" key="3">
    <source>
        <dbReference type="Proteomes" id="UP000782519"/>
    </source>
</evidence>
<accession>A0A933RUS2</accession>
<evidence type="ECO:0000259" key="1">
    <source>
        <dbReference type="Pfam" id="PF07883"/>
    </source>
</evidence>
<name>A0A933RUS2_RHOPL</name>
<organism evidence="2 3">
    <name type="scientific">Rhodopseudomonas palustris</name>
    <dbReference type="NCBI Taxonomy" id="1076"/>
    <lineage>
        <taxon>Bacteria</taxon>
        <taxon>Pseudomonadati</taxon>
        <taxon>Pseudomonadota</taxon>
        <taxon>Alphaproteobacteria</taxon>
        <taxon>Hyphomicrobiales</taxon>
        <taxon>Nitrobacteraceae</taxon>
        <taxon>Rhodopseudomonas</taxon>
    </lineage>
</organism>